<organism evidence="1 2">
    <name type="scientific">Rhodocytophaga rosea</name>
    <dbReference type="NCBI Taxonomy" id="2704465"/>
    <lineage>
        <taxon>Bacteria</taxon>
        <taxon>Pseudomonadati</taxon>
        <taxon>Bacteroidota</taxon>
        <taxon>Cytophagia</taxon>
        <taxon>Cytophagales</taxon>
        <taxon>Rhodocytophagaceae</taxon>
        <taxon>Rhodocytophaga</taxon>
    </lineage>
</organism>
<evidence type="ECO:0000313" key="2">
    <source>
        <dbReference type="Proteomes" id="UP000480178"/>
    </source>
</evidence>
<gene>
    <name evidence="1" type="ORF">GXP67_14930</name>
</gene>
<name>A0A6C0GIF9_9BACT</name>
<dbReference type="Pfam" id="PF14092">
    <property type="entry name" value="DUF4270"/>
    <property type="match status" value="1"/>
</dbReference>
<reference evidence="1 2" key="1">
    <citation type="submission" date="2020-01" db="EMBL/GenBank/DDBJ databases">
        <authorList>
            <person name="Kim M.K."/>
        </authorList>
    </citation>
    <scope>NUCLEOTIDE SEQUENCE [LARGE SCALE GENOMIC DNA]</scope>
    <source>
        <strain evidence="1 2">172606-1</strain>
    </source>
</reference>
<keyword evidence="2" id="KW-1185">Reference proteome</keyword>
<dbReference type="RefSeq" id="WP_162443863.1">
    <property type="nucleotide sequence ID" value="NZ_CP048222.1"/>
</dbReference>
<dbReference type="AlphaFoldDB" id="A0A6C0GIF9"/>
<dbReference type="KEGG" id="rhoz:GXP67_14930"/>
<accession>A0A6C0GIF9</accession>
<evidence type="ECO:0000313" key="1">
    <source>
        <dbReference type="EMBL" id="QHT67841.1"/>
    </source>
</evidence>
<dbReference type="PROSITE" id="PS51257">
    <property type="entry name" value="PROKAR_LIPOPROTEIN"/>
    <property type="match status" value="1"/>
</dbReference>
<dbReference type="Proteomes" id="UP000480178">
    <property type="component" value="Chromosome"/>
</dbReference>
<sequence>MMRFILVFIIVILSTLVISCQLQGDEDIGLELPLDTDNFGMYFTDTITVTSSTVLLDSVATTNTGYLITGQYIDGKVGKVTAKSYLGVGLNDAAPDIEEKAVFDSLVLMLDYDTYNYGDTTQLQSLYVQPLTEQLNESETYYGFDQAIYETIPIGSQSFRARPYTQHPLRIRLADDLGSKLFEMAKNNLLSSETDLKTYLHGLALIPGSDDNGSILRFTVASDSTVIRLYYHENNLDTEAFTYDFKISNGGTYFNQFSSDRSQTSLSSLQQTFQAVKSELTQEETYIQGGISLNTRIDIPYLHSLKSLGMFAINKAELIVEPVAGSYSTTVPLPQSLFLQEVNGSNWIISSAEEYMYIKADNINNTRFYSYDLTSYVNAVLEEGLPSKRGLLLSLPATENPTSLQRLVLGSGTHAEYKVKVKIYYTLVQLEEK</sequence>
<dbReference type="EMBL" id="CP048222">
    <property type="protein sequence ID" value="QHT67841.1"/>
    <property type="molecule type" value="Genomic_DNA"/>
</dbReference>
<dbReference type="InterPro" id="IPR025366">
    <property type="entry name" value="DUF4270"/>
</dbReference>
<proteinExistence type="predicted"/>
<protein>
    <submittedName>
        <fullName evidence="1">DUF4270 domain-containing protein</fullName>
    </submittedName>
</protein>